<feature type="region of interest" description="Disordered" evidence="1">
    <location>
        <begin position="1"/>
        <end position="25"/>
    </location>
</feature>
<evidence type="ECO:0000313" key="4">
    <source>
        <dbReference type="Proteomes" id="UP000540506"/>
    </source>
</evidence>
<reference evidence="3 4" key="1">
    <citation type="submission" date="2020-08" db="EMBL/GenBank/DDBJ databases">
        <title>Sequencing the genomes of 1000 actinobacteria strains.</title>
        <authorList>
            <person name="Klenk H.-P."/>
        </authorList>
    </citation>
    <scope>NUCLEOTIDE SEQUENCE [LARGE SCALE GENOMIC DNA]</scope>
    <source>
        <strain evidence="3 4">DSM 41654</strain>
    </source>
</reference>
<proteinExistence type="predicted"/>
<evidence type="ECO:0000256" key="1">
    <source>
        <dbReference type="SAM" id="MobiDB-lite"/>
    </source>
</evidence>
<evidence type="ECO:0000313" key="3">
    <source>
        <dbReference type="EMBL" id="MBB4925423.1"/>
    </source>
</evidence>
<evidence type="ECO:0000259" key="2">
    <source>
        <dbReference type="Pfam" id="PF13358"/>
    </source>
</evidence>
<keyword evidence="4" id="KW-1185">Reference proteome</keyword>
<name>A0A7W7VWY6_KITKI</name>
<protein>
    <recommendedName>
        <fullName evidence="2">Tc1-like transposase DDE domain-containing protein</fullName>
    </recommendedName>
</protein>
<organism evidence="3 4">
    <name type="scientific">Kitasatospora kifunensis</name>
    <name type="common">Streptomyces kifunensis</name>
    <dbReference type="NCBI Taxonomy" id="58351"/>
    <lineage>
        <taxon>Bacteria</taxon>
        <taxon>Bacillati</taxon>
        <taxon>Actinomycetota</taxon>
        <taxon>Actinomycetes</taxon>
        <taxon>Kitasatosporales</taxon>
        <taxon>Streptomycetaceae</taxon>
        <taxon>Kitasatospora</taxon>
    </lineage>
</organism>
<dbReference type="Proteomes" id="UP000540506">
    <property type="component" value="Unassembled WGS sequence"/>
</dbReference>
<dbReference type="RefSeq" id="WP_184937609.1">
    <property type="nucleotide sequence ID" value="NZ_JACHJV010000001.1"/>
</dbReference>
<feature type="domain" description="Tc1-like transposase DDE" evidence="2">
    <location>
        <begin position="77"/>
        <end position="165"/>
    </location>
</feature>
<accession>A0A7W7VWY6</accession>
<comment type="caution">
    <text evidence="3">The sequence shown here is derived from an EMBL/GenBank/DDBJ whole genome shotgun (WGS) entry which is preliminary data.</text>
</comment>
<dbReference type="EMBL" id="JACHJV010000001">
    <property type="protein sequence ID" value="MBB4925423.1"/>
    <property type="molecule type" value="Genomic_DNA"/>
</dbReference>
<dbReference type="InterPro" id="IPR038717">
    <property type="entry name" value="Tc1-like_DDE_dom"/>
</dbReference>
<dbReference type="Pfam" id="PF13358">
    <property type="entry name" value="DDE_3"/>
    <property type="match status" value="1"/>
</dbReference>
<gene>
    <name evidence="3" type="ORF">FHR34_004416</name>
</gene>
<sequence>MARPGPKAHPEPQPRPEPFGLSTDPFAMETSHEVAAMYLAPPERVLVLRVDADTMLRPKLREELRERQGDPLPTTVQALLGSLDSTTEKVLGTLHRRRRGVEFRRFLTQLERELPESGELHLICDNYFTHKSPTVVNWLRANPRVTMHFAPSEAAWLAHVERWFAYQAAREAFHGDKSSAAALSQGITAWMLANEKAAAAQAGEAEEAAVATAHVWIKPQHD</sequence>
<dbReference type="AlphaFoldDB" id="A0A7W7VWY6"/>